<feature type="transmembrane region" description="Helical" evidence="1">
    <location>
        <begin position="266"/>
        <end position="283"/>
    </location>
</feature>
<dbReference type="OrthoDB" id="3243277at2"/>
<feature type="transmembrane region" description="Helical" evidence="1">
    <location>
        <begin position="367"/>
        <end position="389"/>
    </location>
</feature>
<feature type="transmembrane region" description="Helical" evidence="1">
    <location>
        <begin position="27"/>
        <end position="46"/>
    </location>
</feature>
<keyword evidence="1" id="KW-1133">Transmembrane helix</keyword>
<dbReference type="EMBL" id="QSBM01000006">
    <property type="protein sequence ID" value="RGX29845.1"/>
    <property type="molecule type" value="Genomic_DNA"/>
</dbReference>
<proteinExistence type="predicted"/>
<feature type="transmembrane region" description="Helical" evidence="1">
    <location>
        <begin position="113"/>
        <end position="131"/>
    </location>
</feature>
<evidence type="ECO:0000313" key="2">
    <source>
        <dbReference type="EMBL" id="RGX29845.1"/>
    </source>
</evidence>
<reference evidence="2 3" key="1">
    <citation type="submission" date="2018-08" db="EMBL/GenBank/DDBJ databases">
        <title>A genome reference for cultivated species of the human gut microbiota.</title>
        <authorList>
            <person name="Zou Y."/>
            <person name="Xue W."/>
            <person name="Luo G."/>
        </authorList>
    </citation>
    <scope>NUCLEOTIDE SEQUENCE [LARGE SCALE GENOMIC DNA]</scope>
    <source>
        <strain evidence="2 3">AF04-15</strain>
    </source>
</reference>
<protein>
    <submittedName>
        <fullName evidence="2">Uncharacterized protein</fullName>
    </submittedName>
</protein>
<dbReference type="Proteomes" id="UP000283880">
    <property type="component" value="Unassembled WGS sequence"/>
</dbReference>
<keyword evidence="1" id="KW-0472">Membrane</keyword>
<dbReference type="CDD" id="cd21416">
    <property type="entry name" value="HDC_protein"/>
    <property type="match status" value="1"/>
</dbReference>
<keyword evidence="1" id="KW-0812">Transmembrane</keyword>
<gene>
    <name evidence="2" type="ORF">DWV29_08960</name>
</gene>
<organism evidence="2 3">
    <name type="scientific">Enterocloster asparagiformis</name>
    <dbReference type="NCBI Taxonomy" id="333367"/>
    <lineage>
        <taxon>Bacteria</taxon>
        <taxon>Bacillati</taxon>
        <taxon>Bacillota</taxon>
        <taxon>Clostridia</taxon>
        <taxon>Lachnospirales</taxon>
        <taxon>Lachnospiraceae</taxon>
        <taxon>Enterocloster</taxon>
    </lineage>
</organism>
<accession>A0A413FGC7</accession>
<dbReference type="InterPro" id="IPR049576">
    <property type="entry name" value="HDC-like"/>
</dbReference>
<sequence length="390" mass="41139">MDSLFAFTLIFIVYALGDAVATKTKGVISMMLFAFVFYLIGFWTFLPSTALQDSGFTAVSNALVCLLMVHIGTTIKLRDFVEQWKTVVIALIACAGVCFGICLIATLFIDRGYALVGGPILSGAIVAALIMQEAAQAIGREDLVVFASVILVVQNFIGIPIASLCLKSEAKRLKALITCGDLDRTVENGAVQNKSALCIIPPIPAKYLSGNVIIAKLAIVSVISTVIANATDGKLNKLVVCLVLGVLLKEIGFLEESSITKANGSVFVMAAAPIAAFIGLVNATPQMLLGQLAPLAVVVVIGLICLAVSSVVVGKLFHYSWQMSTALGTSALFGFPTTYILANEIACSVGENEAEQNYLRSKLQPHMVIAGIVTVSISSVIFAGIVANWL</sequence>
<feature type="transmembrane region" description="Helical" evidence="1">
    <location>
        <begin position="213"/>
        <end position="231"/>
    </location>
</feature>
<feature type="transmembrane region" description="Helical" evidence="1">
    <location>
        <begin position="58"/>
        <end position="75"/>
    </location>
</feature>
<feature type="transmembrane region" description="Helical" evidence="1">
    <location>
        <begin position="87"/>
        <end position="108"/>
    </location>
</feature>
<comment type="caution">
    <text evidence="2">The sequence shown here is derived from an EMBL/GenBank/DDBJ whole genome shotgun (WGS) entry which is preliminary data.</text>
</comment>
<dbReference type="AlphaFoldDB" id="A0A413FGC7"/>
<evidence type="ECO:0000256" key="1">
    <source>
        <dbReference type="SAM" id="Phobius"/>
    </source>
</evidence>
<evidence type="ECO:0000313" key="3">
    <source>
        <dbReference type="Proteomes" id="UP000283880"/>
    </source>
</evidence>
<feature type="transmembrane region" description="Helical" evidence="1">
    <location>
        <begin position="295"/>
        <end position="317"/>
    </location>
</feature>
<dbReference type="RefSeq" id="WP_117777288.1">
    <property type="nucleotide sequence ID" value="NZ_QSBM01000006.1"/>
</dbReference>
<name>A0A413FGC7_9FIRM</name>
<feature type="transmembrane region" description="Helical" evidence="1">
    <location>
        <begin position="143"/>
        <end position="166"/>
    </location>
</feature>